<dbReference type="InterPro" id="IPR006614">
    <property type="entry name" value="Peroxin/Ferlin"/>
</dbReference>
<dbReference type="GO" id="GO:0016020">
    <property type="term" value="C:membrane"/>
    <property type="evidence" value="ECO:0007669"/>
    <property type="project" value="InterPro"/>
</dbReference>
<organism evidence="2 3">
    <name type="scientific">Caenorhabditis tropicalis</name>
    <dbReference type="NCBI Taxonomy" id="1561998"/>
    <lineage>
        <taxon>Eukaryota</taxon>
        <taxon>Metazoa</taxon>
        <taxon>Ecdysozoa</taxon>
        <taxon>Nematoda</taxon>
        <taxon>Chromadorea</taxon>
        <taxon>Rhabditida</taxon>
        <taxon>Rhabditina</taxon>
        <taxon>Rhabditomorpha</taxon>
        <taxon>Rhabditoidea</taxon>
        <taxon>Rhabditidae</taxon>
        <taxon>Peloderinae</taxon>
        <taxon>Caenorhabditis</taxon>
    </lineage>
</organism>
<dbReference type="InterPro" id="IPR006624">
    <property type="entry name" value="Beta-propeller_rpt_TECPR"/>
</dbReference>
<sequence>MCDDKPCPPHFSSLPSKNWSWADSTWQLVDEDWKYSNEIDGDFGSNSKASGKVRRRLWTRKARFASNKSPWFHVEAPIIKCVRLAKKESSRDTIAVVALTKDGHILKRNGVSSDNFAGISWTEILTDSPVCCIHIQWEGMKLWCLTTDMLVWSRSLNTSDTGSFLSSSDWRHFDMDLSVIYQYVSQNSLYDLEITGFSEILYARVGYILFRVDTKNETVSDPYPMENLQQATVNARGSICLRGTNITIVRDWRVVPYTDRKATIIAMRNVERGVNMGLNIKSFTFY</sequence>
<protein>
    <submittedName>
        <fullName evidence="3">Peroxin/Ferlin domain-containing protein</fullName>
    </submittedName>
</protein>
<accession>A0A1I7T7H5</accession>
<dbReference type="WBParaSite" id="Csp11.Scaffold531.g3165.t1">
    <property type="protein sequence ID" value="Csp11.Scaffold531.g3165.t1"/>
    <property type="gene ID" value="Csp11.Scaffold531.g3165"/>
</dbReference>
<evidence type="ECO:0000313" key="2">
    <source>
        <dbReference type="Proteomes" id="UP000095282"/>
    </source>
</evidence>
<reference evidence="3" key="1">
    <citation type="submission" date="2016-11" db="UniProtKB">
        <authorList>
            <consortium name="WormBaseParasite"/>
        </authorList>
    </citation>
    <scope>IDENTIFICATION</scope>
</reference>
<dbReference type="SMART" id="SM00694">
    <property type="entry name" value="DysFC"/>
    <property type="match status" value="1"/>
</dbReference>
<dbReference type="PANTHER" id="PTHR23250">
    <property type="entry name" value="DYSFERLIN-RELATED"/>
    <property type="match status" value="1"/>
</dbReference>
<dbReference type="PANTHER" id="PTHR23250:SF1">
    <property type="entry name" value="TECTONIN BETA-PROPELLER REPEAT-CONTAINING PROTEIN 1"/>
    <property type="match status" value="1"/>
</dbReference>
<dbReference type="STRING" id="1561998.A0A1I7T7H5"/>
<dbReference type="Proteomes" id="UP000095282">
    <property type="component" value="Unplaced"/>
</dbReference>
<dbReference type="AlphaFoldDB" id="A0A1I7T7H5"/>
<keyword evidence="2" id="KW-1185">Reference proteome</keyword>
<feature type="domain" description="Peroxin/Ferlin" evidence="1">
    <location>
        <begin position="32"/>
        <end position="65"/>
    </location>
</feature>
<evidence type="ECO:0000259" key="1">
    <source>
        <dbReference type="SMART" id="SM00694"/>
    </source>
</evidence>
<dbReference type="InterPro" id="IPR051513">
    <property type="entry name" value="Tectonin_beta-prop"/>
</dbReference>
<evidence type="ECO:0000313" key="3">
    <source>
        <dbReference type="WBParaSite" id="Csp11.Scaffold531.g3165.t1"/>
    </source>
</evidence>
<dbReference type="Pfam" id="PF06462">
    <property type="entry name" value="Hyd_WA"/>
    <property type="match status" value="1"/>
</dbReference>
<name>A0A1I7T7H5_9PELO</name>
<dbReference type="eggNOG" id="KOG3669">
    <property type="taxonomic scope" value="Eukaryota"/>
</dbReference>
<proteinExistence type="predicted"/>